<dbReference type="Proteomes" id="UP000823941">
    <property type="component" value="Chromosome 18"/>
</dbReference>
<reference evidence="6 7" key="1">
    <citation type="submission" date="2021-06" db="EMBL/GenBank/DDBJ databases">
        <title>A haploid diamondback moth (Plutella xylostella L.) genome assembly resolves 31 chromosomes and identifies a diamide resistance mutation.</title>
        <authorList>
            <person name="Ward C.M."/>
            <person name="Perry K.D."/>
            <person name="Baker G."/>
            <person name="Powis K."/>
            <person name="Heckel D.G."/>
            <person name="Baxter S.W."/>
        </authorList>
    </citation>
    <scope>NUCLEOTIDE SEQUENCE [LARGE SCALE GENOMIC DNA]</scope>
    <source>
        <strain evidence="6 7">LV</strain>
        <tissue evidence="6">Single pupa</tissue>
    </source>
</reference>
<evidence type="ECO:0000256" key="1">
    <source>
        <dbReference type="ARBA" id="ARBA00010409"/>
    </source>
</evidence>
<keyword evidence="2" id="KW-0819">tRNA processing</keyword>
<dbReference type="InterPro" id="IPR019442">
    <property type="entry name" value="THADA/TRM732_DUF2428"/>
</dbReference>
<dbReference type="Pfam" id="PF10350">
    <property type="entry name" value="DUF2428"/>
    <property type="match status" value="1"/>
</dbReference>
<feature type="domain" description="tRNA (32-2'-O)-methyltransferase regulator THADA-like C-terminal TPR repeats region" evidence="5">
    <location>
        <begin position="934"/>
        <end position="1083"/>
    </location>
</feature>
<dbReference type="InterPro" id="IPR016024">
    <property type="entry name" value="ARM-type_fold"/>
</dbReference>
<dbReference type="SUPFAM" id="SSF48371">
    <property type="entry name" value="ARM repeat"/>
    <property type="match status" value="2"/>
</dbReference>
<dbReference type="PANTHER" id="PTHR14387:SF0">
    <property type="entry name" value="DUF2428 DOMAIN-CONTAINING PROTEIN"/>
    <property type="match status" value="1"/>
</dbReference>
<dbReference type="Pfam" id="PF25151">
    <property type="entry name" value="TPR_Trm732_C"/>
    <property type="match status" value="1"/>
</dbReference>
<evidence type="ECO:0000259" key="5">
    <source>
        <dbReference type="Pfam" id="PF25151"/>
    </source>
</evidence>
<dbReference type="PANTHER" id="PTHR14387">
    <property type="entry name" value="THADA/DEATH RECEPTOR INTERACTING PROTEIN"/>
    <property type="match status" value="1"/>
</dbReference>
<comment type="caution">
    <text evidence="6">The sequence shown here is derived from an EMBL/GenBank/DDBJ whole genome shotgun (WGS) entry which is preliminary data.</text>
</comment>
<evidence type="ECO:0000256" key="2">
    <source>
        <dbReference type="ARBA" id="ARBA00022694"/>
    </source>
</evidence>
<proteinExistence type="inferred from homology"/>
<sequence length="1435" mass="164972">MDEMDEIVAKLNIPTYNLKSDKLQCVMLRIQQTRVKQITQHNWKPVLDLLWQHLINGLENYDDQLLCATSFFTVLSVTEKQEIYLNKVLVYFEEKWDSSNYVKTSFLISLMYGMYQSAFLQKTPETGVIVSVTVTTFNILTKLAYDYAWYTFLVFKTINSFKKVHGTHMQEHIFNTENQIKLLNLVNHNWENPITGVRDLNKTIFQTLISVMEPEVYELVIVEINGFYWNKAKYLMLSETIEVKGMTTHSKMDWVDGLVNSLYKPGLVSAGADMYFAILKNLRSDQDWCNLFLGKIIGIFTGRTEKAIENFTNYWCLTTFKKFPLLVDILLKELNITDGDSSNKLYSFLSITKQANKLGLWKRNMINEKEIPEIMEGLQHHRVNIRMSAFEIICVSQGKAVPSDTEFNSVYEYLQYNINSDSTVLRLNMLSNFKLFLTRIHTSLHDFYSPKDSFSETCLAQFCDDIQQLIIYSLNLKGNYQRKISSLKMYDCILSNFTEIPKRKQKIKSTNQFTTAKVLKQEGRWKLSNEAHVLKLISMLQDPADDVRESVINILYKHYFYEIKTHLSEIINSALLSLKSKFFYEISCGQSMIKLVVNVLLKEKQLEGTFQSVEGVFLYGCEELNSEYKLKTNIMESIEKGRQLHSFISIIITVLEVCLEKTYQLQVNESVILELLKTLDGISNQFAWDGEGSISADFSKMSSVVDDVIQQSGYNPQDEIDKSKISGLHQIVLNSMWLNVKACCELSSLIIRYHHEDSHADICGKSLSIITHVLETSRHKGAIEAAGAALGVSIRHLTSLPKESVLSQLPYSLLKRKLKELISEAGKMASITRRGAGLSIMVHRIVASDMKKGKPLFHHFMRTLLATCNRTEDMPATLTNPDIDNEKDLPKAIYIHFLTRIVTDSSLASDMMHYTASLGELAFSNLTSNCWQIRNAALQLYGALVPKLIGQRKSSGQDEETIATVASDEVRTHLPELWQYMCSQLKSKDRTDNVLTHSDLVPILNMLANTAVRYNFAHDKKISEESYAEMFRNLMCLLGSPIYTVRRLTARCIYNNFAFEVVHTALQEHKYMTENYLHGCLVLTSIYRKQFASTSLYETQFGELEELFTKAMEGKNTSFINKAIFDETFCKEINIVEVFDELGKNKHAPGIHLWVNMHVKRLINESKWEDIPAILQMLLKQTDMEDYCEYLYLRITMEMDESRNVVQEISEHLLKFENAYNSSVVWKILHKISSKITVDKEDATKLVQHLSNNPVPYRIRFIIPFMASVIQSVEDKVYVKLLAEHIFALTEQDCEMRYIAALATNELGKNISCLSDEVKIVAIKTAVILLQDEDEDIRNLSIHFFGHVGQIKAAPHPAITIKKVLSDEFLSNVLKEPKRYIPILRHDINLALCSYSKTGQEIDEYNPFAHDSKNIYIEVDVIQHFLDNLKHIDID</sequence>
<gene>
    <name evidence="6" type="ORF">JYU34_013577</name>
</gene>
<organism evidence="6 7">
    <name type="scientific">Plutella xylostella</name>
    <name type="common">Diamondback moth</name>
    <name type="synonym">Plutella maculipennis</name>
    <dbReference type="NCBI Taxonomy" id="51655"/>
    <lineage>
        <taxon>Eukaryota</taxon>
        <taxon>Metazoa</taxon>
        <taxon>Ecdysozoa</taxon>
        <taxon>Arthropoda</taxon>
        <taxon>Hexapoda</taxon>
        <taxon>Insecta</taxon>
        <taxon>Pterygota</taxon>
        <taxon>Neoptera</taxon>
        <taxon>Endopterygota</taxon>
        <taxon>Lepidoptera</taxon>
        <taxon>Glossata</taxon>
        <taxon>Ditrysia</taxon>
        <taxon>Yponomeutoidea</taxon>
        <taxon>Plutellidae</taxon>
        <taxon>Plutella</taxon>
    </lineage>
</organism>
<accession>A0ABQ7QAB7</accession>
<feature type="domain" description="tRNA (32-2'-O)-methyltransferase regulator THADA-like TPR repeats region" evidence="4">
    <location>
        <begin position="288"/>
        <end position="499"/>
    </location>
</feature>
<dbReference type="InterPro" id="IPR056843">
    <property type="entry name" value="THADA-like_TPR"/>
</dbReference>
<dbReference type="EMBL" id="JAHIBW010000018">
    <property type="protein sequence ID" value="KAG7302116.1"/>
    <property type="molecule type" value="Genomic_DNA"/>
</dbReference>
<evidence type="ECO:0000259" key="4">
    <source>
        <dbReference type="Pfam" id="PF25150"/>
    </source>
</evidence>
<dbReference type="InterPro" id="IPR051954">
    <property type="entry name" value="tRNA_methyltransferase_THADA"/>
</dbReference>
<evidence type="ECO:0000313" key="7">
    <source>
        <dbReference type="Proteomes" id="UP000823941"/>
    </source>
</evidence>
<name>A0ABQ7QAB7_PLUXY</name>
<keyword evidence="7" id="KW-1185">Reference proteome</keyword>
<dbReference type="InterPro" id="IPR056842">
    <property type="entry name" value="THADA-like_TPR_C"/>
</dbReference>
<evidence type="ECO:0000259" key="3">
    <source>
        <dbReference type="Pfam" id="PF10350"/>
    </source>
</evidence>
<protein>
    <recommendedName>
        <fullName evidence="8">DUF2428 domain-containing protein</fullName>
    </recommendedName>
</protein>
<dbReference type="Pfam" id="PF25150">
    <property type="entry name" value="TPR_Trm732"/>
    <property type="match status" value="1"/>
</dbReference>
<comment type="similarity">
    <text evidence="1">Belongs to the THADA family.</text>
</comment>
<evidence type="ECO:0008006" key="8">
    <source>
        <dbReference type="Google" id="ProtNLM"/>
    </source>
</evidence>
<evidence type="ECO:0000313" key="6">
    <source>
        <dbReference type="EMBL" id="KAG7302116.1"/>
    </source>
</evidence>
<feature type="domain" description="DUF2428" evidence="3">
    <location>
        <begin position="691"/>
        <end position="932"/>
    </location>
</feature>